<sequence length="238" mass="26065">MDLPAHPLAGLRLAISETLDTARVDRVSVIGPIDPITSDVLAEFEESGGALEILDCACGASPFSTGVGFRAWIMPTVANYYDAYRLLYGIRAMCVTQSTPFLVLRPQLASASARRDYYGGMPEVPKAWRHCSETCLIHGEAIERATVNGGLRNGVVTAIEDFIQEMWDEGTALAYSCLPPIGGFCALFDVDADWAAELAYRLTKFDHKPNIAAMSEKDLKNYLEIVDRSRRHTNGSAQ</sequence>
<evidence type="ECO:0000313" key="1">
    <source>
        <dbReference type="EMBL" id="MXP10467.1"/>
    </source>
</evidence>
<dbReference type="AlphaFoldDB" id="A0A6I4U882"/>
<dbReference type="OrthoDB" id="2469560at2"/>
<accession>A0A6I4U882</accession>
<dbReference type="EMBL" id="WTYR01000001">
    <property type="protein sequence ID" value="MXP10467.1"/>
    <property type="molecule type" value="Genomic_DNA"/>
</dbReference>
<comment type="caution">
    <text evidence="1">The sequence shown here is derived from an EMBL/GenBank/DDBJ whole genome shotgun (WGS) entry which is preliminary data.</text>
</comment>
<gene>
    <name evidence="1" type="ORF">GRI68_09785</name>
</gene>
<dbReference type="RefSeq" id="WP_160617064.1">
    <property type="nucleotide sequence ID" value="NZ_WTYR01000001.1"/>
</dbReference>
<reference evidence="1 2" key="1">
    <citation type="submission" date="2019-12" db="EMBL/GenBank/DDBJ databases">
        <title>Genomic-based taxomic classification of the family Erythrobacteraceae.</title>
        <authorList>
            <person name="Xu L."/>
        </authorList>
    </citation>
    <scope>NUCLEOTIDE SEQUENCE [LARGE SCALE GENOMIC DNA]</scope>
    <source>
        <strain evidence="1 2">LMG 29519</strain>
    </source>
</reference>
<keyword evidence="2" id="KW-1185">Reference proteome</keyword>
<proteinExistence type="predicted"/>
<organism evidence="1 2">
    <name type="scientific">Alteriqipengyuania halimionae</name>
    <dbReference type="NCBI Taxonomy" id="1926630"/>
    <lineage>
        <taxon>Bacteria</taxon>
        <taxon>Pseudomonadati</taxon>
        <taxon>Pseudomonadota</taxon>
        <taxon>Alphaproteobacteria</taxon>
        <taxon>Sphingomonadales</taxon>
        <taxon>Erythrobacteraceae</taxon>
        <taxon>Alteriqipengyuania</taxon>
    </lineage>
</organism>
<evidence type="ECO:0000313" key="2">
    <source>
        <dbReference type="Proteomes" id="UP000429229"/>
    </source>
</evidence>
<name>A0A6I4U882_9SPHN</name>
<protein>
    <submittedName>
        <fullName evidence="1">Uncharacterized protein</fullName>
    </submittedName>
</protein>
<dbReference type="Proteomes" id="UP000429229">
    <property type="component" value="Unassembled WGS sequence"/>
</dbReference>